<evidence type="ECO:0000256" key="9">
    <source>
        <dbReference type="ARBA" id="ARBA00038669"/>
    </source>
</evidence>
<dbReference type="EC" id="7.2.2.11" evidence="10"/>
<proteinExistence type="predicted"/>
<dbReference type="InterPro" id="IPR003439">
    <property type="entry name" value="ABC_transporter-like_ATP-bd"/>
</dbReference>
<keyword evidence="3" id="KW-1003">Cell membrane</keyword>
<comment type="catalytic activity">
    <reaction evidence="12">
        <text>Ni(2+)(out) + ATP + H2O = Ni(2+)(in) + ADP + phosphate + H(+)</text>
        <dbReference type="Rhea" id="RHEA:15557"/>
        <dbReference type="ChEBI" id="CHEBI:15377"/>
        <dbReference type="ChEBI" id="CHEBI:15378"/>
        <dbReference type="ChEBI" id="CHEBI:30616"/>
        <dbReference type="ChEBI" id="CHEBI:43474"/>
        <dbReference type="ChEBI" id="CHEBI:49786"/>
        <dbReference type="ChEBI" id="CHEBI:456216"/>
        <dbReference type="EC" id="7.2.2.11"/>
    </reaction>
    <physiologicalReaction direction="left-to-right" evidence="12">
        <dbReference type="Rhea" id="RHEA:15558"/>
    </physiologicalReaction>
</comment>
<keyword evidence="7" id="KW-0406">Ion transport</keyword>
<dbReference type="Pfam" id="PF00005">
    <property type="entry name" value="ABC_tran"/>
    <property type="match status" value="1"/>
</dbReference>
<dbReference type="CDD" id="cd03257">
    <property type="entry name" value="ABC_NikE_OppD_transporters"/>
    <property type="match status" value="1"/>
</dbReference>
<keyword evidence="4" id="KW-0547">Nucleotide-binding</keyword>
<comment type="subunit">
    <text evidence="9">The complex is composed of two ATP-binding proteins (NikD and NikE), two transmembrane proteins (NikB and NikC) and a solute-binding protein (NikA).</text>
</comment>
<evidence type="ECO:0000256" key="6">
    <source>
        <dbReference type="ARBA" id="ARBA00022967"/>
    </source>
</evidence>
<dbReference type="Gene3D" id="3.40.50.300">
    <property type="entry name" value="P-loop containing nucleotide triphosphate hydrolases"/>
    <property type="match status" value="1"/>
</dbReference>
<keyword evidence="2" id="KW-0813">Transport</keyword>
<evidence type="ECO:0000256" key="11">
    <source>
        <dbReference type="ARBA" id="ARBA00044143"/>
    </source>
</evidence>
<protein>
    <recommendedName>
        <fullName evidence="11">Nickel import system ATP-binding protein NikD</fullName>
        <ecNumber evidence="10">7.2.2.11</ecNumber>
    </recommendedName>
</protein>
<name>A0A1I1HWJ7_NATHA</name>
<dbReference type="AlphaFoldDB" id="A0A1I1HWJ7"/>
<evidence type="ECO:0000256" key="8">
    <source>
        <dbReference type="ARBA" id="ARBA00023136"/>
    </source>
</evidence>
<dbReference type="GO" id="GO:0016887">
    <property type="term" value="F:ATP hydrolysis activity"/>
    <property type="evidence" value="ECO:0007669"/>
    <property type="project" value="InterPro"/>
</dbReference>
<dbReference type="SUPFAM" id="SSF52540">
    <property type="entry name" value="P-loop containing nucleoside triphosphate hydrolases"/>
    <property type="match status" value="1"/>
</dbReference>
<dbReference type="GO" id="GO:0005886">
    <property type="term" value="C:plasma membrane"/>
    <property type="evidence" value="ECO:0007669"/>
    <property type="project" value="UniProtKB-SubCell"/>
</dbReference>
<dbReference type="PANTHER" id="PTHR43297">
    <property type="entry name" value="OLIGOPEPTIDE TRANSPORT ATP-BINDING PROTEIN APPD"/>
    <property type="match status" value="1"/>
</dbReference>
<dbReference type="FunFam" id="3.40.50.300:FF:000016">
    <property type="entry name" value="Oligopeptide ABC transporter ATP-binding component"/>
    <property type="match status" value="1"/>
</dbReference>
<keyword evidence="6" id="KW-1278">Translocase</keyword>
<dbReference type="InterPro" id="IPR027417">
    <property type="entry name" value="P-loop_NTPase"/>
</dbReference>
<feature type="region of interest" description="Disordered" evidence="13">
    <location>
        <begin position="345"/>
        <end position="403"/>
    </location>
</feature>
<evidence type="ECO:0000256" key="3">
    <source>
        <dbReference type="ARBA" id="ARBA00022475"/>
    </source>
</evidence>
<dbReference type="InterPro" id="IPR050388">
    <property type="entry name" value="ABC_Ni/Peptide_Import"/>
</dbReference>
<dbReference type="SMART" id="SM00382">
    <property type="entry name" value="AAA"/>
    <property type="match status" value="1"/>
</dbReference>
<dbReference type="PANTHER" id="PTHR43297:SF13">
    <property type="entry name" value="NICKEL ABC TRANSPORTER, ATP-BINDING PROTEIN"/>
    <property type="match status" value="1"/>
</dbReference>
<evidence type="ECO:0000259" key="14">
    <source>
        <dbReference type="PROSITE" id="PS50893"/>
    </source>
</evidence>
<evidence type="ECO:0000256" key="13">
    <source>
        <dbReference type="SAM" id="MobiDB-lite"/>
    </source>
</evidence>
<evidence type="ECO:0000256" key="7">
    <source>
        <dbReference type="ARBA" id="ARBA00023065"/>
    </source>
</evidence>
<dbReference type="GO" id="GO:0005524">
    <property type="term" value="F:ATP binding"/>
    <property type="evidence" value="ECO:0007669"/>
    <property type="project" value="UniProtKB-KW"/>
</dbReference>
<dbReference type="InterPro" id="IPR013563">
    <property type="entry name" value="Oligopep_ABC_C"/>
</dbReference>
<dbReference type="PROSITE" id="PS00211">
    <property type="entry name" value="ABC_TRANSPORTER_1"/>
    <property type="match status" value="1"/>
</dbReference>
<dbReference type="GO" id="GO:0015413">
    <property type="term" value="F:ABC-type nickel transporter activity"/>
    <property type="evidence" value="ECO:0007669"/>
    <property type="project" value="UniProtKB-EC"/>
</dbReference>
<dbReference type="RefSeq" id="WP_245758046.1">
    <property type="nucleotide sequence ID" value="NZ_FOKW01000006.1"/>
</dbReference>
<keyword evidence="8" id="KW-0472">Membrane</keyword>
<evidence type="ECO:0000256" key="1">
    <source>
        <dbReference type="ARBA" id="ARBA00004202"/>
    </source>
</evidence>
<gene>
    <name evidence="15" type="ORF">SAMN05444422_106124</name>
</gene>
<evidence type="ECO:0000313" key="15">
    <source>
        <dbReference type="EMBL" id="SFC26348.1"/>
    </source>
</evidence>
<dbReference type="Proteomes" id="UP000199161">
    <property type="component" value="Unassembled WGS sequence"/>
</dbReference>
<accession>A0A1I1HWJ7</accession>
<feature type="domain" description="ABC transporter" evidence="14">
    <location>
        <begin position="7"/>
        <end position="273"/>
    </location>
</feature>
<sequence>MSSEPLLRVENLKTQFFTDTGTVRAVDGISFEVYEGEIVGLVGESGAGKSVASMSLLRLVENPGEIVGGEVTYKGETIFGLEEGPDGELRKRDDMLSNEEMRDRIRGNEIAVIFQDPMESLNPVFTVGGQLREFIELNRDLSREKAREEAVDMLREVGIPDPEERYEEYPHQFSGGMRQRVLIAMALACEPNLIIADEPTTALDVTVEGQIIDLVDDLQEKYGTSFIWVTHDLGVVAEICDRVNVMYLGEIVEQAPIDELFYDTKHPYTDALLDSIPRPDRTVGELDPIEGVMPEAISPPSGCRFHPRCPDAREVCRRVHPENRVVDTTESAEPHRAACVKHDAFDVGYDESPPLEKEPQVTSEPDADTEAGVTGPGPGPGPGTGTGTGTGPGSSGGGGEGSE</sequence>
<evidence type="ECO:0000256" key="10">
    <source>
        <dbReference type="ARBA" id="ARBA00039098"/>
    </source>
</evidence>
<organism evidence="15 16">
    <name type="scientific">Natronobacterium haloterrestre</name>
    <name type="common">Halobiforma haloterrestris</name>
    <dbReference type="NCBI Taxonomy" id="148448"/>
    <lineage>
        <taxon>Archaea</taxon>
        <taxon>Methanobacteriati</taxon>
        <taxon>Methanobacteriota</taxon>
        <taxon>Stenosarchaea group</taxon>
        <taxon>Halobacteria</taxon>
        <taxon>Halobacteriales</taxon>
        <taxon>Natrialbaceae</taxon>
        <taxon>Natronobacterium</taxon>
    </lineage>
</organism>
<dbReference type="PROSITE" id="PS50893">
    <property type="entry name" value="ABC_TRANSPORTER_2"/>
    <property type="match status" value="1"/>
</dbReference>
<evidence type="ECO:0000256" key="5">
    <source>
        <dbReference type="ARBA" id="ARBA00022840"/>
    </source>
</evidence>
<evidence type="ECO:0000256" key="4">
    <source>
        <dbReference type="ARBA" id="ARBA00022741"/>
    </source>
</evidence>
<dbReference type="EMBL" id="FOKW01000006">
    <property type="protein sequence ID" value="SFC26348.1"/>
    <property type="molecule type" value="Genomic_DNA"/>
</dbReference>
<dbReference type="GO" id="GO:0015833">
    <property type="term" value="P:peptide transport"/>
    <property type="evidence" value="ECO:0007669"/>
    <property type="project" value="InterPro"/>
</dbReference>
<dbReference type="InterPro" id="IPR003593">
    <property type="entry name" value="AAA+_ATPase"/>
</dbReference>
<dbReference type="Pfam" id="PF08352">
    <property type="entry name" value="oligo_HPY"/>
    <property type="match status" value="1"/>
</dbReference>
<dbReference type="InterPro" id="IPR017871">
    <property type="entry name" value="ABC_transporter-like_CS"/>
</dbReference>
<evidence type="ECO:0000256" key="12">
    <source>
        <dbReference type="ARBA" id="ARBA00048610"/>
    </source>
</evidence>
<feature type="compositionally biased region" description="Gly residues" evidence="13">
    <location>
        <begin position="382"/>
        <end position="403"/>
    </location>
</feature>
<keyword evidence="5 15" id="KW-0067">ATP-binding</keyword>
<reference evidence="16" key="1">
    <citation type="submission" date="2016-10" db="EMBL/GenBank/DDBJ databases">
        <authorList>
            <person name="Varghese N."/>
            <person name="Submissions S."/>
        </authorList>
    </citation>
    <scope>NUCLEOTIDE SEQUENCE [LARGE SCALE GENOMIC DNA]</scope>
    <source>
        <strain evidence="16">DSM 13078</strain>
    </source>
</reference>
<evidence type="ECO:0000256" key="2">
    <source>
        <dbReference type="ARBA" id="ARBA00022448"/>
    </source>
</evidence>
<comment type="subcellular location">
    <subcellularLocation>
        <location evidence="1">Cell membrane</location>
        <topology evidence="1">Peripheral membrane protein</topology>
    </subcellularLocation>
</comment>
<dbReference type="NCBIfam" id="TIGR01727">
    <property type="entry name" value="oligo_HPY"/>
    <property type="match status" value="1"/>
</dbReference>
<keyword evidence="16" id="KW-1185">Reference proteome</keyword>
<evidence type="ECO:0000313" key="16">
    <source>
        <dbReference type="Proteomes" id="UP000199161"/>
    </source>
</evidence>